<reference evidence="1" key="1">
    <citation type="submission" date="2018-11" db="EMBL/GenBank/DDBJ databases">
        <authorList>
            <consortium name="Pathogen Informatics"/>
        </authorList>
    </citation>
    <scope>NUCLEOTIDE SEQUENCE</scope>
</reference>
<name>A0A448XNC3_9PLAT</name>
<comment type="caution">
    <text evidence="1">The sequence shown here is derived from an EMBL/GenBank/DDBJ whole genome shotgun (WGS) entry which is preliminary data.</text>
</comment>
<dbReference type="Gene3D" id="1.25.10.10">
    <property type="entry name" value="Leucine-rich Repeat Variant"/>
    <property type="match status" value="1"/>
</dbReference>
<gene>
    <name evidence="1" type="ORF">PXEA_LOCUS34303</name>
</gene>
<evidence type="ECO:0000313" key="2">
    <source>
        <dbReference type="Proteomes" id="UP000784294"/>
    </source>
</evidence>
<organism evidence="1 2">
    <name type="scientific">Protopolystoma xenopodis</name>
    <dbReference type="NCBI Taxonomy" id="117903"/>
    <lineage>
        <taxon>Eukaryota</taxon>
        <taxon>Metazoa</taxon>
        <taxon>Spiralia</taxon>
        <taxon>Lophotrochozoa</taxon>
        <taxon>Platyhelminthes</taxon>
        <taxon>Monogenea</taxon>
        <taxon>Polyopisthocotylea</taxon>
        <taxon>Polystomatidea</taxon>
        <taxon>Polystomatidae</taxon>
        <taxon>Protopolystoma</taxon>
    </lineage>
</organism>
<evidence type="ECO:0000313" key="1">
    <source>
        <dbReference type="EMBL" id="VEL40863.1"/>
    </source>
</evidence>
<dbReference type="Proteomes" id="UP000784294">
    <property type="component" value="Unassembled WGS sequence"/>
</dbReference>
<proteinExistence type="predicted"/>
<keyword evidence="2" id="KW-1185">Reference proteome</keyword>
<dbReference type="EMBL" id="CAAALY010266783">
    <property type="protein sequence ID" value="VEL40863.1"/>
    <property type="molecule type" value="Genomic_DNA"/>
</dbReference>
<evidence type="ECO:0008006" key="3">
    <source>
        <dbReference type="Google" id="ProtNLM"/>
    </source>
</evidence>
<dbReference type="AlphaFoldDB" id="A0A448XNC3"/>
<protein>
    <recommendedName>
        <fullName evidence="3">Condensin complex subunit 1 C-terminal domain-containing protein</fullName>
    </recommendedName>
</protein>
<accession>A0A448XNC3</accession>
<sequence length="69" mass="7304">MLLLQPLAKDDQGGIRTNATVCMVKLSGYFTSSVRRGPLLNSFLRSTRDPSVPARQAGIAALAATQSGQ</sequence>
<dbReference type="OrthoDB" id="447103at2759"/>
<dbReference type="InterPro" id="IPR011989">
    <property type="entry name" value="ARM-like"/>
</dbReference>